<keyword evidence="1" id="KW-1133">Transmembrane helix</keyword>
<feature type="transmembrane region" description="Helical" evidence="1">
    <location>
        <begin position="192"/>
        <end position="214"/>
    </location>
</feature>
<dbReference type="PANTHER" id="PTHR46780">
    <property type="entry name" value="PROTEIN EVA-1"/>
    <property type="match status" value="1"/>
</dbReference>
<sequence length="264" mass="29385">MIHATFFQFIWIFMINLSAAEVYNSIQHKYFIACGDTIMRLNCSSTNDILRIIGASYGRFTSFLCHPNSWPTLSSEWDLQCSARGSFAIAAGRCDGKPSCSLIASTTLFGDPCRTTPKYLDVLYRCVEQTGPLKNRPQIPTTLPYPVTLIYKITTPMVTESSSPMIPSSSEIVSISETCNEDRSHVSVSVEVFAGTLTAIVSFMTFIIVILVIYSRSKLGLVKSYVAQNTINTVENTRYLALNRGNIAEPGYSSLRIPDYLELY</sequence>
<dbReference type="InterPro" id="IPR043159">
    <property type="entry name" value="Lectin_gal-bd_sf"/>
</dbReference>
<evidence type="ECO:0000313" key="4">
    <source>
        <dbReference type="EMBL" id="CAC5413291.1"/>
    </source>
</evidence>
<protein>
    <recommendedName>
        <fullName evidence="3">SUEL-type lectin domain-containing protein</fullName>
    </recommendedName>
</protein>
<feature type="chain" id="PRO_5026780448" description="SUEL-type lectin domain-containing protein" evidence="2">
    <location>
        <begin position="21"/>
        <end position="264"/>
    </location>
</feature>
<accession>A0A6J8E2Q3</accession>
<dbReference type="AlphaFoldDB" id="A0A6J8E2Q3"/>
<dbReference type="Proteomes" id="UP000507470">
    <property type="component" value="Unassembled WGS sequence"/>
</dbReference>
<keyword evidence="5" id="KW-1185">Reference proteome</keyword>
<dbReference type="EMBL" id="CACVKT020008130">
    <property type="protein sequence ID" value="CAC5413291.1"/>
    <property type="molecule type" value="Genomic_DNA"/>
</dbReference>
<dbReference type="Gene3D" id="2.60.120.740">
    <property type="match status" value="1"/>
</dbReference>
<dbReference type="GO" id="GO:0030246">
    <property type="term" value="F:carbohydrate binding"/>
    <property type="evidence" value="ECO:0007669"/>
    <property type="project" value="InterPro"/>
</dbReference>
<evidence type="ECO:0000256" key="1">
    <source>
        <dbReference type="SAM" id="Phobius"/>
    </source>
</evidence>
<dbReference type="Pfam" id="PF02140">
    <property type="entry name" value="SUEL_Lectin"/>
    <property type="match status" value="1"/>
</dbReference>
<keyword evidence="1" id="KW-0812">Transmembrane</keyword>
<dbReference type="PROSITE" id="PS50228">
    <property type="entry name" value="SUEL_LECTIN"/>
    <property type="match status" value="1"/>
</dbReference>
<evidence type="ECO:0000259" key="3">
    <source>
        <dbReference type="PROSITE" id="PS50228"/>
    </source>
</evidence>
<keyword evidence="1" id="KW-0472">Membrane</keyword>
<reference evidence="4 5" key="1">
    <citation type="submission" date="2020-06" db="EMBL/GenBank/DDBJ databases">
        <authorList>
            <person name="Li R."/>
            <person name="Bekaert M."/>
        </authorList>
    </citation>
    <scope>NUCLEOTIDE SEQUENCE [LARGE SCALE GENOMIC DNA]</scope>
    <source>
        <strain evidence="5">wild</strain>
    </source>
</reference>
<gene>
    <name evidence="4" type="ORF">MCOR_46193</name>
</gene>
<organism evidence="4 5">
    <name type="scientific">Mytilus coruscus</name>
    <name type="common">Sea mussel</name>
    <dbReference type="NCBI Taxonomy" id="42192"/>
    <lineage>
        <taxon>Eukaryota</taxon>
        <taxon>Metazoa</taxon>
        <taxon>Spiralia</taxon>
        <taxon>Lophotrochozoa</taxon>
        <taxon>Mollusca</taxon>
        <taxon>Bivalvia</taxon>
        <taxon>Autobranchia</taxon>
        <taxon>Pteriomorphia</taxon>
        <taxon>Mytilida</taxon>
        <taxon>Mytiloidea</taxon>
        <taxon>Mytilidae</taxon>
        <taxon>Mytilinae</taxon>
        <taxon>Mytilus</taxon>
    </lineage>
</organism>
<name>A0A6J8E2Q3_MYTCO</name>
<feature type="signal peptide" evidence="2">
    <location>
        <begin position="1"/>
        <end position="20"/>
    </location>
</feature>
<dbReference type="InterPro" id="IPR000922">
    <property type="entry name" value="Lectin_gal-bd_dom"/>
</dbReference>
<feature type="domain" description="SUEL-type lectin" evidence="3">
    <location>
        <begin position="33"/>
        <end position="127"/>
    </location>
</feature>
<proteinExistence type="predicted"/>
<evidence type="ECO:0000313" key="5">
    <source>
        <dbReference type="Proteomes" id="UP000507470"/>
    </source>
</evidence>
<evidence type="ECO:0000256" key="2">
    <source>
        <dbReference type="SAM" id="SignalP"/>
    </source>
</evidence>
<dbReference type="OrthoDB" id="6120134at2759"/>
<keyword evidence="2" id="KW-0732">Signal</keyword>